<dbReference type="PANTHER" id="PTHR33683">
    <property type="entry name" value="1, PUTATIVE-RELATED"/>
    <property type="match status" value="1"/>
</dbReference>
<dbReference type="SUPFAM" id="SSF55486">
    <property type="entry name" value="Metalloproteases ('zincins'), catalytic domain"/>
    <property type="match status" value="1"/>
</dbReference>
<sequence>MAGNCVAVVASAIILALMPRALYANQHPRRHLKPKDNVGQHIKDLKANGNGKARFTIHTEIQDGVGAGSEFATDLAEADNPAVTPDTFLKTLQDAERGDDGAPVGNDALFNILLSDTSTADGAETFALLAINPVNDELHGIIEKKGKKPFKISQAKNKNQGKAMAEEETELTAPDWNCDVMEDLDAGESTERKLHDHNSHHHHDSHESLPVSLTKTLRGADVKYIGKHRRLQGVDYTYQVDLYVEIDQTFITRSGGTMTNAVNYVNALVTAANVAYEAEIDTHLHVSYIVETSLYDGATGTSDALSRMRTQWGSGTWHHPNVDLHHALLGALGGGIAYIGVLCRADYGYGLTGGITGGFQSLNYATVWDLKVVLSVSLLCDGCPALRTDSHFIHTLIPGIHARARAWLRERSQPRYILLRPYSFGANYKEIGDIADINNWEENTILKLNYDADHFSVDPKREAFRMYSHVRSRLNNCLDVSDPTPQPTKMPTISPKPTPSTPAGTAVYDTALGAPKCSSLASFCDSGTLLNSRGSIGGMVEPNAPNTIDSCNDGSTGTYGSDESINSITVFTTPGIGGNLVPGATVTIEAKVNAYSAASDTGDFFYTSDVGTGNPNWVLIESVKPVTNGLSTLMTQYTIPSGGSVQAVRVAFRYNGVVSSCPGGSYDDVDDLAFLVGGGSPTPVTPKPTPLPTNPPTNPPTMKPTNPPSKPPTSPPVQIQCIASRQPCPSNPSLCCSDGILSFARPIEIIGNKKMPLPSHLFSPVHHFILAPTKEAKTAERSTKTEANRFLCRKRYLSWLFYTVELLPEITAKEVAWRTSNSTTTNTTMSEESKTSDSDYVHMNDGATSKATIPSVLTNDDPSLSQEDRDLRLAIALQQQENAAVYDAHKKRHEANIAANTNRTSRSNVQTRLAQVRKQDRGMLTVPDEYTTENAYKKGDISTYAAADLSKIKLNAASPEEAADLKLALELQKMEQTGAGTARTMEKILTEEKEDEEANDLRNARSGKASFHPTRGKK</sequence>
<keyword evidence="4" id="KW-1185">Reference proteome</keyword>
<evidence type="ECO:0000256" key="2">
    <source>
        <dbReference type="SAM" id="SignalP"/>
    </source>
</evidence>
<dbReference type="Pfam" id="PF13582">
    <property type="entry name" value="Reprolysin_3"/>
    <property type="match status" value="1"/>
</dbReference>
<keyword evidence="2" id="KW-0732">Signal</keyword>
<reference evidence="3 4" key="1">
    <citation type="journal article" date="2004" name="Science">
        <title>The genome of the diatom Thalassiosira pseudonana: ecology, evolution, and metabolism.</title>
        <authorList>
            <person name="Armbrust E.V."/>
            <person name="Berges J.A."/>
            <person name="Bowler C."/>
            <person name="Green B.R."/>
            <person name="Martinez D."/>
            <person name="Putnam N.H."/>
            <person name="Zhou S."/>
            <person name="Allen A.E."/>
            <person name="Apt K.E."/>
            <person name="Bechner M."/>
            <person name="Brzezinski M.A."/>
            <person name="Chaal B.K."/>
            <person name="Chiovitti A."/>
            <person name="Davis A.K."/>
            <person name="Demarest M.S."/>
            <person name="Detter J.C."/>
            <person name="Glavina T."/>
            <person name="Goodstein D."/>
            <person name="Hadi M.Z."/>
            <person name="Hellsten U."/>
            <person name="Hildebrand M."/>
            <person name="Jenkins B.D."/>
            <person name="Jurka J."/>
            <person name="Kapitonov V.V."/>
            <person name="Kroger N."/>
            <person name="Lau W.W."/>
            <person name="Lane T.W."/>
            <person name="Larimer F.W."/>
            <person name="Lippmeier J.C."/>
            <person name="Lucas S."/>
            <person name="Medina M."/>
            <person name="Montsant A."/>
            <person name="Obornik M."/>
            <person name="Parker M.S."/>
            <person name="Palenik B."/>
            <person name="Pazour G.J."/>
            <person name="Richardson P.M."/>
            <person name="Rynearson T.A."/>
            <person name="Saito M.A."/>
            <person name="Schwartz D.C."/>
            <person name="Thamatrakoln K."/>
            <person name="Valentin K."/>
            <person name="Vardi A."/>
            <person name="Wilkerson F.P."/>
            <person name="Rokhsar D.S."/>
        </authorList>
    </citation>
    <scope>NUCLEOTIDE SEQUENCE [LARGE SCALE GENOMIC DNA]</scope>
    <source>
        <strain evidence="3 4">CCMP1335</strain>
    </source>
</reference>
<proteinExistence type="predicted"/>
<dbReference type="Proteomes" id="UP000001449">
    <property type="component" value="Chromosome 7"/>
</dbReference>
<feature type="compositionally biased region" description="Pro residues" evidence="1">
    <location>
        <begin position="484"/>
        <end position="500"/>
    </location>
</feature>
<name>B5YP13_THAPS</name>
<accession>B5YP13</accession>
<dbReference type="AlphaFoldDB" id="B5YP13"/>
<feature type="compositionally biased region" description="Low complexity" evidence="1">
    <location>
        <begin position="819"/>
        <end position="830"/>
    </location>
</feature>
<gene>
    <name evidence="3" type="ORF">THAPS_23330</name>
</gene>
<dbReference type="GeneID" id="7446578"/>
<feature type="region of interest" description="Disordered" evidence="1">
    <location>
        <begin position="190"/>
        <end position="210"/>
    </location>
</feature>
<dbReference type="RefSeq" id="XP_002296008.1">
    <property type="nucleotide sequence ID" value="XM_002295972.1"/>
</dbReference>
<feature type="region of interest" description="Disordered" evidence="1">
    <location>
        <begin position="818"/>
        <end position="845"/>
    </location>
</feature>
<dbReference type="eggNOG" id="ENOG502SG44">
    <property type="taxonomic scope" value="Eukaryota"/>
</dbReference>
<organism evidence="3 4">
    <name type="scientific">Thalassiosira pseudonana</name>
    <name type="common">Marine diatom</name>
    <name type="synonym">Cyclotella nana</name>
    <dbReference type="NCBI Taxonomy" id="35128"/>
    <lineage>
        <taxon>Eukaryota</taxon>
        <taxon>Sar</taxon>
        <taxon>Stramenopiles</taxon>
        <taxon>Ochrophyta</taxon>
        <taxon>Bacillariophyta</taxon>
        <taxon>Coscinodiscophyceae</taxon>
        <taxon>Thalassiosirophycidae</taxon>
        <taxon>Thalassiosirales</taxon>
        <taxon>Thalassiosiraceae</taxon>
        <taxon>Thalassiosira</taxon>
    </lineage>
</organism>
<feature type="compositionally biased region" description="Basic and acidic residues" evidence="1">
    <location>
        <begin position="831"/>
        <end position="842"/>
    </location>
</feature>
<dbReference type="Gene3D" id="3.40.390.10">
    <property type="entry name" value="Collagenase (Catalytic Domain)"/>
    <property type="match status" value="1"/>
</dbReference>
<dbReference type="GO" id="GO:0008237">
    <property type="term" value="F:metallopeptidase activity"/>
    <property type="evidence" value="ECO:0007669"/>
    <property type="project" value="InterPro"/>
</dbReference>
<feature type="chain" id="PRO_5002841510" evidence="2">
    <location>
        <begin position="25"/>
        <end position="1018"/>
    </location>
</feature>
<protein>
    <submittedName>
        <fullName evidence="3">Uncharacterized protein</fullName>
    </submittedName>
</protein>
<dbReference type="HOGENOM" id="CLU_296572_0_0_1"/>
<feature type="region of interest" description="Disordered" evidence="1">
    <location>
        <begin position="678"/>
        <end position="717"/>
    </location>
</feature>
<dbReference type="EMBL" id="CP001160">
    <property type="protein sequence ID" value="ACI64725.1"/>
    <property type="molecule type" value="Genomic_DNA"/>
</dbReference>
<dbReference type="InterPro" id="IPR024079">
    <property type="entry name" value="MetalloPept_cat_dom_sf"/>
</dbReference>
<dbReference type="PaxDb" id="35128-Thaps23330"/>
<evidence type="ECO:0000313" key="3">
    <source>
        <dbReference type="EMBL" id="ACI64725.1"/>
    </source>
</evidence>
<feature type="region of interest" description="Disordered" evidence="1">
    <location>
        <begin position="977"/>
        <end position="1018"/>
    </location>
</feature>
<dbReference type="KEGG" id="tps:THAPS_23330"/>
<evidence type="ECO:0000256" key="1">
    <source>
        <dbReference type="SAM" id="MobiDB-lite"/>
    </source>
</evidence>
<feature type="signal peptide" evidence="2">
    <location>
        <begin position="1"/>
        <end position="24"/>
    </location>
</feature>
<feature type="region of interest" description="Disordered" evidence="1">
    <location>
        <begin position="477"/>
        <end position="502"/>
    </location>
</feature>
<dbReference type="InParanoid" id="B5YP13"/>
<feature type="compositionally biased region" description="Pro residues" evidence="1">
    <location>
        <begin position="683"/>
        <end position="715"/>
    </location>
</feature>
<evidence type="ECO:0000313" key="4">
    <source>
        <dbReference type="Proteomes" id="UP000001449"/>
    </source>
</evidence>
<reference evidence="3 4" key="2">
    <citation type="journal article" date="2008" name="Nature">
        <title>The Phaeodactylum genome reveals the evolutionary history of diatom genomes.</title>
        <authorList>
            <person name="Bowler C."/>
            <person name="Allen A.E."/>
            <person name="Badger J.H."/>
            <person name="Grimwood J."/>
            <person name="Jabbari K."/>
            <person name="Kuo A."/>
            <person name="Maheswari U."/>
            <person name="Martens C."/>
            <person name="Maumus F."/>
            <person name="Otillar R.P."/>
            <person name="Rayko E."/>
            <person name="Salamov A."/>
            <person name="Vandepoele K."/>
            <person name="Beszteri B."/>
            <person name="Gruber A."/>
            <person name="Heijde M."/>
            <person name="Katinka M."/>
            <person name="Mock T."/>
            <person name="Valentin K."/>
            <person name="Verret F."/>
            <person name="Berges J.A."/>
            <person name="Brownlee C."/>
            <person name="Cadoret J.P."/>
            <person name="Chiovitti A."/>
            <person name="Choi C.J."/>
            <person name="Coesel S."/>
            <person name="De Martino A."/>
            <person name="Detter J.C."/>
            <person name="Durkin C."/>
            <person name="Falciatore A."/>
            <person name="Fournet J."/>
            <person name="Haruta M."/>
            <person name="Huysman M.J."/>
            <person name="Jenkins B.D."/>
            <person name="Jiroutova K."/>
            <person name="Jorgensen R.E."/>
            <person name="Joubert Y."/>
            <person name="Kaplan A."/>
            <person name="Kroger N."/>
            <person name="Kroth P.G."/>
            <person name="La Roche J."/>
            <person name="Lindquist E."/>
            <person name="Lommer M."/>
            <person name="Martin-Jezequel V."/>
            <person name="Lopez P.J."/>
            <person name="Lucas S."/>
            <person name="Mangogna M."/>
            <person name="McGinnis K."/>
            <person name="Medlin L.K."/>
            <person name="Montsant A."/>
            <person name="Oudot-Le Secq M.P."/>
            <person name="Napoli C."/>
            <person name="Obornik M."/>
            <person name="Parker M.S."/>
            <person name="Petit J.L."/>
            <person name="Porcel B.M."/>
            <person name="Poulsen N."/>
            <person name="Robison M."/>
            <person name="Rychlewski L."/>
            <person name="Rynearson T.A."/>
            <person name="Schmutz J."/>
            <person name="Shapiro H."/>
            <person name="Siaut M."/>
            <person name="Stanley M."/>
            <person name="Sussman M.R."/>
            <person name="Taylor A.R."/>
            <person name="Vardi A."/>
            <person name="von Dassow P."/>
            <person name="Vyverman W."/>
            <person name="Willis A."/>
            <person name="Wyrwicz L.S."/>
            <person name="Rokhsar D.S."/>
            <person name="Weissenbach J."/>
            <person name="Armbrust E.V."/>
            <person name="Green B.R."/>
            <person name="Van de Peer Y."/>
            <person name="Grigoriev I.V."/>
        </authorList>
    </citation>
    <scope>NUCLEOTIDE SEQUENCE [LARGE SCALE GENOMIC DNA]</scope>
    <source>
        <strain evidence="3 4">CCMP1335</strain>
    </source>
</reference>
<dbReference type="PANTHER" id="PTHR33683:SF46">
    <property type="entry name" value="SUSHI DOMAIN-CONTAINING PROTEIN"/>
    <property type="match status" value="1"/>
</dbReference>